<dbReference type="Pfam" id="PF10431">
    <property type="entry name" value="ClpB_D2-small"/>
    <property type="match status" value="1"/>
</dbReference>
<dbReference type="InterPro" id="IPR019489">
    <property type="entry name" value="Clp_ATPase_C"/>
</dbReference>
<dbReference type="PANTHER" id="PTHR11638:SF18">
    <property type="entry name" value="HEAT SHOCK PROTEIN 104"/>
    <property type="match status" value="1"/>
</dbReference>
<dbReference type="SMART" id="SM01086">
    <property type="entry name" value="ClpB_D2-small"/>
    <property type="match status" value="1"/>
</dbReference>
<reference evidence="5" key="1">
    <citation type="submission" date="2020-05" db="EMBL/GenBank/DDBJ databases">
        <authorList>
            <person name="Chiriac C."/>
            <person name="Salcher M."/>
            <person name="Ghai R."/>
            <person name="Kavagutti S V."/>
        </authorList>
    </citation>
    <scope>NUCLEOTIDE SEQUENCE</scope>
</reference>
<dbReference type="AlphaFoldDB" id="A0A6J7L4Z3"/>
<keyword evidence="2" id="KW-0067">ATP-binding</keyword>
<sequence>MIVNLDERLRSRDMGIELTTAAKALLAKRGYDPMLGARPLRRCIQREIEDVLSEKILFGDIKAGEIALVDVVTVDEKEEFVFTSTQKSAMPDTPGDLAEEAPSA</sequence>
<dbReference type="GO" id="GO:0005524">
    <property type="term" value="F:ATP binding"/>
    <property type="evidence" value="ECO:0007669"/>
    <property type="project" value="UniProtKB-KW"/>
</dbReference>
<evidence type="ECO:0000256" key="1">
    <source>
        <dbReference type="ARBA" id="ARBA00022741"/>
    </source>
</evidence>
<organism evidence="5">
    <name type="scientific">freshwater metagenome</name>
    <dbReference type="NCBI Taxonomy" id="449393"/>
    <lineage>
        <taxon>unclassified sequences</taxon>
        <taxon>metagenomes</taxon>
        <taxon>ecological metagenomes</taxon>
    </lineage>
</organism>
<name>A0A6J7L4Z3_9ZZZZ</name>
<dbReference type="SUPFAM" id="SSF52540">
    <property type="entry name" value="P-loop containing nucleoside triphosphate hydrolases"/>
    <property type="match status" value="1"/>
</dbReference>
<evidence type="ECO:0000313" key="5">
    <source>
        <dbReference type="EMBL" id="CAB4963280.1"/>
    </source>
</evidence>
<dbReference type="InterPro" id="IPR050130">
    <property type="entry name" value="ClpA_ClpB"/>
</dbReference>
<dbReference type="GO" id="GO:0005737">
    <property type="term" value="C:cytoplasm"/>
    <property type="evidence" value="ECO:0007669"/>
    <property type="project" value="TreeGrafter"/>
</dbReference>
<accession>A0A6J7L4Z3</accession>
<evidence type="ECO:0000256" key="2">
    <source>
        <dbReference type="ARBA" id="ARBA00022840"/>
    </source>
</evidence>
<dbReference type="PANTHER" id="PTHR11638">
    <property type="entry name" value="ATP-DEPENDENT CLP PROTEASE"/>
    <property type="match status" value="1"/>
</dbReference>
<dbReference type="EMBL" id="CAFBNS010000112">
    <property type="protein sequence ID" value="CAB4963280.1"/>
    <property type="molecule type" value="Genomic_DNA"/>
</dbReference>
<proteinExistence type="predicted"/>
<evidence type="ECO:0000256" key="3">
    <source>
        <dbReference type="SAM" id="MobiDB-lite"/>
    </source>
</evidence>
<dbReference type="GO" id="GO:0016887">
    <property type="term" value="F:ATP hydrolysis activity"/>
    <property type="evidence" value="ECO:0007669"/>
    <property type="project" value="TreeGrafter"/>
</dbReference>
<dbReference type="GO" id="GO:0034605">
    <property type="term" value="P:cellular response to heat"/>
    <property type="evidence" value="ECO:0007669"/>
    <property type="project" value="TreeGrafter"/>
</dbReference>
<keyword evidence="1" id="KW-0547">Nucleotide-binding</keyword>
<gene>
    <name evidence="5" type="ORF">UFOPK3874_00673</name>
</gene>
<feature type="domain" description="Clp ATPase C-terminal" evidence="4">
    <location>
        <begin position="1"/>
        <end position="82"/>
    </location>
</feature>
<evidence type="ECO:0000259" key="4">
    <source>
        <dbReference type="SMART" id="SM01086"/>
    </source>
</evidence>
<dbReference type="InterPro" id="IPR027417">
    <property type="entry name" value="P-loop_NTPase"/>
</dbReference>
<feature type="region of interest" description="Disordered" evidence="3">
    <location>
        <begin position="84"/>
        <end position="104"/>
    </location>
</feature>
<dbReference type="Gene3D" id="1.10.8.60">
    <property type="match status" value="1"/>
</dbReference>
<protein>
    <submittedName>
        <fullName evidence="5">Unannotated protein</fullName>
    </submittedName>
</protein>